<gene>
    <name evidence="1" type="ORF">STSP2_01395</name>
</gene>
<proteinExistence type="predicted"/>
<protein>
    <submittedName>
        <fullName evidence="1">Uncharacterized protein</fullName>
    </submittedName>
</protein>
<dbReference type="AlphaFoldDB" id="A0A1U9NK05"/>
<organism evidence="1 2">
    <name type="scientific">Anaerohalosphaera lusitana</name>
    <dbReference type="NCBI Taxonomy" id="1936003"/>
    <lineage>
        <taxon>Bacteria</taxon>
        <taxon>Pseudomonadati</taxon>
        <taxon>Planctomycetota</taxon>
        <taxon>Phycisphaerae</taxon>
        <taxon>Sedimentisphaerales</taxon>
        <taxon>Anaerohalosphaeraceae</taxon>
        <taxon>Anaerohalosphaera</taxon>
    </lineage>
</organism>
<dbReference type="KEGG" id="alus:STSP2_01395"/>
<accession>A0A1U9NK05</accession>
<evidence type="ECO:0000313" key="1">
    <source>
        <dbReference type="EMBL" id="AQT68239.1"/>
    </source>
</evidence>
<reference evidence="2" key="1">
    <citation type="submission" date="2017-02" db="EMBL/GenBank/DDBJ databases">
        <title>Comparative genomics and description of representatives of a novel lineage of planctomycetes thriving in anoxic sediments.</title>
        <authorList>
            <person name="Spring S."/>
            <person name="Bunk B."/>
            <person name="Sproer C."/>
        </authorList>
    </citation>
    <scope>NUCLEOTIDE SEQUENCE [LARGE SCALE GENOMIC DNA]</scope>
    <source>
        <strain evidence="2">ST-NAGAB-D1</strain>
    </source>
</reference>
<dbReference type="EMBL" id="CP019791">
    <property type="protein sequence ID" value="AQT68239.1"/>
    <property type="molecule type" value="Genomic_DNA"/>
</dbReference>
<keyword evidence="2" id="KW-1185">Reference proteome</keyword>
<sequence>MAGKPKTPTYHNGRLLDAKDDKGNRVHVAFEQSYSGGRGGYVLRKTRKGKTVRKKCFGTHKNREKALANAASLFEKYVGTVASERTPIAQHNLQVEKTGDYKITWIHLYENDADIIEKLSNFYNEWNPLTTEEGEEPISIKDLHYDVYSNDYELQAIYNWWDILSARETTGEDETIEPVFDIPRPFFNFCHWESHIFTVFNWAKHKPLILEHICKQVNSHANNTQLMTKEELKEELFAIGMVVEGDDEWIESKLKEAREYWTDERRREYERETKKLYPSSKVYWVENKFRVITEDEFNQHFEYPLLKTDGVNVTRNRRKVDKFYIMDEAIKLIENNPSEFANYTKISGITKPSQKKPR</sequence>
<dbReference type="Proteomes" id="UP000189674">
    <property type="component" value="Chromosome"/>
</dbReference>
<name>A0A1U9NK05_9BACT</name>
<evidence type="ECO:0000313" key="2">
    <source>
        <dbReference type="Proteomes" id="UP000189674"/>
    </source>
</evidence>
<dbReference type="RefSeq" id="WP_146661060.1">
    <property type="nucleotide sequence ID" value="NZ_CP019791.1"/>
</dbReference>